<comment type="caution">
    <text evidence="10">The sequence shown here is derived from an EMBL/GenBank/DDBJ whole genome shotgun (WGS) entry which is preliminary data.</text>
</comment>
<proteinExistence type="inferred from homology"/>
<dbReference type="CDD" id="cd13624">
    <property type="entry name" value="PBP2_Arg_Lys_His"/>
    <property type="match status" value="1"/>
</dbReference>
<evidence type="ECO:0000256" key="7">
    <source>
        <dbReference type="SAM" id="SignalP"/>
    </source>
</evidence>
<dbReference type="PANTHER" id="PTHR35936">
    <property type="entry name" value="MEMBRANE-BOUND LYTIC MUREIN TRANSGLYCOSYLASE F"/>
    <property type="match status" value="1"/>
</dbReference>
<dbReference type="GO" id="GO:0005886">
    <property type="term" value="C:plasma membrane"/>
    <property type="evidence" value="ECO:0007669"/>
    <property type="project" value="UniProtKB-SubCell"/>
</dbReference>
<evidence type="ECO:0000256" key="4">
    <source>
        <dbReference type="ARBA" id="ARBA00023139"/>
    </source>
</evidence>
<dbReference type="InterPro" id="IPR001320">
    <property type="entry name" value="Iontro_rcpt_C"/>
</dbReference>
<keyword evidence="11" id="KW-1185">Reference proteome</keyword>
<dbReference type="OrthoDB" id="9774451at2"/>
<accession>A0A431W110</accession>
<evidence type="ECO:0000256" key="5">
    <source>
        <dbReference type="ARBA" id="ARBA00023288"/>
    </source>
</evidence>
<evidence type="ECO:0000256" key="1">
    <source>
        <dbReference type="ARBA" id="ARBA00004193"/>
    </source>
</evidence>
<organism evidence="10 11">
    <name type="scientific">Bacillus yapensis</name>
    <dbReference type="NCBI Taxonomy" id="2492960"/>
    <lineage>
        <taxon>Bacteria</taxon>
        <taxon>Bacillati</taxon>
        <taxon>Bacillota</taxon>
        <taxon>Bacilli</taxon>
        <taxon>Bacillales</taxon>
        <taxon>Bacillaceae</taxon>
        <taxon>Bacillus</taxon>
    </lineage>
</organism>
<dbReference type="EMBL" id="RXNT01000013">
    <property type="protein sequence ID" value="RTR29204.1"/>
    <property type="molecule type" value="Genomic_DNA"/>
</dbReference>
<dbReference type="Gene3D" id="3.40.190.10">
    <property type="entry name" value="Periplasmic binding protein-like II"/>
    <property type="match status" value="2"/>
</dbReference>
<evidence type="ECO:0000313" key="10">
    <source>
        <dbReference type="EMBL" id="RTR29204.1"/>
    </source>
</evidence>
<name>A0A431W110_9BACI</name>
<dbReference type="PROSITE" id="PS51257">
    <property type="entry name" value="PROKAR_LIPOPROTEIN"/>
    <property type="match status" value="1"/>
</dbReference>
<dbReference type="PROSITE" id="PS01039">
    <property type="entry name" value="SBP_BACTERIAL_3"/>
    <property type="match status" value="1"/>
</dbReference>
<dbReference type="SUPFAM" id="SSF53850">
    <property type="entry name" value="Periplasmic binding protein-like II"/>
    <property type="match status" value="1"/>
</dbReference>
<dbReference type="InterPro" id="IPR018313">
    <property type="entry name" value="SBP_3_CS"/>
</dbReference>
<dbReference type="Pfam" id="PF00497">
    <property type="entry name" value="SBP_bac_3"/>
    <property type="match status" value="1"/>
</dbReference>
<evidence type="ECO:0000256" key="6">
    <source>
        <dbReference type="RuleBase" id="RU003744"/>
    </source>
</evidence>
<dbReference type="RefSeq" id="WP_126409780.1">
    <property type="nucleotide sequence ID" value="NZ_RXNT01000013.1"/>
</dbReference>
<evidence type="ECO:0000259" key="8">
    <source>
        <dbReference type="SMART" id="SM00062"/>
    </source>
</evidence>
<comment type="subcellular location">
    <subcellularLocation>
        <location evidence="1">Cell membrane</location>
        <topology evidence="1">Lipid-anchor</topology>
    </subcellularLocation>
</comment>
<dbReference type="SMART" id="SM00062">
    <property type="entry name" value="PBPb"/>
    <property type="match status" value="1"/>
</dbReference>
<dbReference type="Proteomes" id="UP000271374">
    <property type="component" value="Unassembled WGS sequence"/>
</dbReference>
<dbReference type="PANTHER" id="PTHR35936:SF17">
    <property type="entry name" value="ARGININE-BINDING EXTRACELLULAR PROTEIN ARTP"/>
    <property type="match status" value="1"/>
</dbReference>
<evidence type="ECO:0000256" key="3">
    <source>
        <dbReference type="ARBA" id="ARBA00022729"/>
    </source>
</evidence>
<dbReference type="InterPro" id="IPR001638">
    <property type="entry name" value="Solute-binding_3/MltF_N"/>
</dbReference>
<feature type="domain" description="Ionotropic glutamate receptor C-terminal" evidence="9">
    <location>
        <begin position="35"/>
        <end position="256"/>
    </location>
</feature>
<dbReference type="AlphaFoldDB" id="A0A431W110"/>
<feature type="chain" id="PRO_5039444721" evidence="7">
    <location>
        <begin position="17"/>
        <end position="267"/>
    </location>
</feature>
<feature type="signal peptide" evidence="7">
    <location>
        <begin position="1"/>
        <end position="16"/>
    </location>
</feature>
<evidence type="ECO:0000259" key="9">
    <source>
        <dbReference type="SMART" id="SM00079"/>
    </source>
</evidence>
<evidence type="ECO:0000256" key="2">
    <source>
        <dbReference type="ARBA" id="ARBA00010333"/>
    </source>
</evidence>
<feature type="domain" description="Solute-binding protein family 3/N-terminal" evidence="8">
    <location>
        <begin position="35"/>
        <end position="257"/>
    </location>
</feature>
<gene>
    <name evidence="10" type="ORF">EKG37_15850</name>
</gene>
<sequence>MKKITKLSLLFIVALAAILTGCGKSETSGDSDSKTLKVVTNAAYAPMEYMNGDKIEGFDVDFINAVAKEAGYEVEIQHTGWDAMFVEVEDEISDLAVAAITVTDERKESYDFSVPYYLSTNMILVKEGSDIKSAADLKDKKVAVQNGTTGQEAAESILGENSKQLKKFEDNNIAIQELLSGGADAVVADNTVIETYVKNNPDQKLQVVEDATAFDSEFYAILFPKGSELKADFDKALNTIIDNGKYTELYKEWFGTEPDVEGLKAQQ</sequence>
<comment type="similarity">
    <text evidence="2 6">Belongs to the bacterial solute-binding protein 3 family.</text>
</comment>
<evidence type="ECO:0000313" key="11">
    <source>
        <dbReference type="Proteomes" id="UP000271374"/>
    </source>
</evidence>
<keyword evidence="5" id="KW-0449">Lipoprotein</keyword>
<keyword evidence="3 7" id="KW-0732">Signal</keyword>
<reference evidence="10 11" key="1">
    <citation type="submission" date="2018-12" db="EMBL/GenBank/DDBJ databases">
        <title>Bacillus yapensis draft genome sequence.</title>
        <authorList>
            <person name="Yu L."/>
            <person name="Xu X."/>
            <person name="Tang X."/>
        </authorList>
    </citation>
    <scope>NUCLEOTIDE SEQUENCE [LARGE SCALE GENOMIC DNA]</scope>
    <source>
        <strain evidence="10 11">XXST-01</strain>
    </source>
</reference>
<keyword evidence="4" id="KW-0564">Palmitate</keyword>
<protein>
    <submittedName>
        <fullName evidence="10">Basic amino acid ABC transporter substrate-binding protein</fullName>
    </submittedName>
</protein>
<dbReference type="GO" id="GO:0015276">
    <property type="term" value="F:ligand-gated monoatomic ion channel activity"/>
    <property type="evidence" value="ECO:0007669"/>
    <property type="project" value="InterPro"/>
</dbReference>
<dbReference type="SMART" id="SM00079">
    <property type="entry name" value="PBPe"/>
    <property type="match status" value="1"/>
</dbReference>